<feature type="region of interest" description="Disordered" evidence="1">
    <location>
        <begin position="75"/>
        <end position="112"/>
    </location>
</feature>
<sequence length="435" mass="46592">MTKIIALPPPPAPTLILSPLKEALIDSSLVEDVEMEDDAATDAELSQPPPLTSGQKAAATRAANRKAAKEAAALLVDADPKDSTTSNDSGVAAKPAPRPLKKAGEGSTLNLDAPPFTPTVVVRIAPADPNGFIAMCGLSRFEAGMTVDEDRARLASNEVKIAEHLASIIPRINSIQNDVIPKASNASSHRIAALEGRVSGFVTKTDEGLASIRDDIGLMKDKARLMEVWIDELKVKVENAQEEMEAFQSSKNTEGTGINQRLNTLSTSIDTIRATQAASSHTTSPASLAPLALIPNPAALSYNSHPHSPPVVPPSNHRGSSPSSGPSRNPPVSSSNRFEPYNKSDHVCVWYGIHRGFTKGMDNPITATRQLVEMLDISPKLRGSDVHSSWRSKEDSSAFLITFYKWAYARDFVQEINRLSSLNAAPYPGVSARIV</sequence>
<feature type="region of interest" description="Disordered" evidence="1">
    <location>
        <begin position="300"/>
        <end position="338"/>
    </location>
</feature>
<dbReference type="Proteomes" id="UP000521943">
    <property type="component" value="Unassembled WGS sequence"/>
</dbReference>
<keyword evidence="3" id="KW-1185">Reference proteome</keyword>
<accession>A0A8H6HZ58</accession>
<proteinExistence type="predicted"/>
<feature type="compositionally biased region" description="Low complexity" evidence="1">
    <location>
        <begin position="314"/>
        <end position="337"/>
    </location>
</feature>
<dbReference type="EMBL" id="JACGCI010000029">
    <property type="protein sequence ID" value="KAF6755725.1"/>
    <property type="molecule type" value="Genomic_DNA"/>
</dbReference>
<name>A0A8H6HZ58_9AGAR</name>
<feature type="compositionally biased region" description="Acidic residues" evidence="1">
    <location>
        <begin position="32"/>
        <end position="41"/>
    </location>
</feature>
<comment type="caution">
    <text evidence="2">The sequence shown here is derived from an EMBL/GenBank/DDBJ whole genome shotgun (WGS) entry which is preliminary data.</text>
</comment>
<evidence type="ECO:0000256" key="1">
    <source>
        <dbReference type="SAM" id="MobiDB-lite"/>
    </source>
</evidence>
<evidence type="ECO:0000313" key="3">
    <source>
        <dbReference type="Proteomes" id="UP000521943"/>
    </source>
</evidence>
<feature type="region of interest" description="Disordered" evidence="1">
    <location>
        <begin position="32"/>
        <end position="61"/>
    </location>
</feature>
<gene>
    <name evidence="2" type="ORF">DFP72DRAFT_896326</name>
</gene>
<dbReference type="AlphaFoldDB" id="A0A8H6HZ58"/>
<reference evidence="2 3" key="1">
    <citation type="submission" date="2020-07" db="EMBL/GenBank/DDBJ databases">
        <title>Comparative genomics of pyrophilous fungi reveals a link between fire events and developmental genes.</title>
        <authorList>
            <consortium name="DOE Joint Genome Institute"/>
            <person name="Steindorff A.S."/>
            <person name="Carver A."/>
            <person name="Calhoun S."/>
            <person name="Stillman K."/>
            <person name="Liu H."/>
            <person name="Lipzen A."/>
            <person name="Pangilinan J."/>
            <person name="Labutti K."/>
            <person name="Bruns T.D."/>
            <person name="Grigoriev I.V."/>
        </authorList>
    </citation>
    <scope>NUCLEOTIDE SEQUENCE [LARGE SCALE GENOMIC DNA]</scope>
    <source>
        <strain evidence="2 3">CBS 144469</strain>
    </source>
</reference>
<protein>
    <submittedName>
        <fullName evidence="2">Uncharacterized protein</fullName>
    </submittedName>
</protein>
<organism evidence="2 3">
    <name type="scientific">Ephemerocybe angulata</name>
    <dbReference type="NCBI Taxonomy" id="980116"/>
    <lineage>
        <taxon>Eukaryota</taxon>
        <taxon>Fungi</taxon>
        <taxon>Dikarya</taxon>
        <taxon>Basidiomycota</taxon>
        <taxon>Agaricomycotina</taxon>
        <taxon>Agaricomycetes</taxon>
        <taxon>Agaricomycetidae</taxon>
        <taxon>Agaricales</taxon>
        <taxon>Agaricineae</taxon>
        <taxon>Psathyrellaceae</taxon>
        <taxon>Ephemerocybe</taxon>
    </lineage>
</organism>
<evidence type="ECO:0000313" key="2">
    <source>
        <dbReference type="EMBL" id="KAF6755725.1"/>
    </source>
</evidence>